<accession>A0A1W1DXG6</accession>
<sequence>MKKQNLILSSALVALFSTSVTFAETEVTGKFIHESAQFTRSGTSIGDTSEHGKDLFKSETSVKVFFDGDVGKESTFHVEVQGVANGKAIDDYASVESYTQRDPLREAYIDTEVGDWSIRTGKQQVVWGTADGIKLLDMINPTDYSEMAQNQMEDSRIPVWMINAEKDLDNGGNFQVIVSQAKENIFAGLNRNVNTAVRSNDTSNLLTTGAIKDVVSPGHNKGQAFTLKGVDTITGEKNGFLNVAPDLGSIATNFAFAFGNNGIANGTGRGTSNPFGGLSAPQLAGFTVAGFSGATLKQSYEGATANGLTAEAANFRANVGYQLAKQGGLSDTEAFAQAGATFDAQAGQIKGGQFLDMSAGNYGSNLANYSTSKADSAFEYMNRTSFATFNSFINAKSQYVYDMPDDTDTNLAFRFKNSTDGGLNYSANYSYNYDANPVIDLSWRNDKGEKLEVVTKQGFNAQGIHTAVVGVNSKADGTGEAYGGGAAGKDATLRFTQTLKRAHNIGGSFDAAIETNALGAIVIRGEALYQKDVYSPVFNRGKLAIGDLVGALKMTKGDRFKYVLGVDITVLKNMLISTQFIQDRNLDYVDNNTDFDGSSCVGKGANCGTYTGDFASMHMNNNFNKAEKNKEFYSLFFSKPFGASGEHRWNNIFMFEENGGKWNRLDAEFSINDDVQATIEYNKYWGNENTQFGQLKDTSNVQVGIKYTF</sequence>
<proteinExistence type="predicted"/>
<reference evidence="1" key="1">
    <citation type="submission" date="2016-10" db="EMBL/GenBank/DDBJ databases">
        <authorList>
            <person name="de Groot N.N."/>
        </authorList>
    </citation>
    <scope>NUCLEOTIDE SEQUENCE</scope>
</reference>
<dbReference type="AlphaFoldDB" id="A0A1W1DXG6"/>
<evidence type="ECO:0000313" key="1">
    <source>
        <dbReference type="EMBL" id="SFV86410.1"/>
    </source>
</evidence>
<name>A0A1W1DXG6_9ZZZZ</name>
<dbReference type="EMBL" id="FPHY01000075">
    <property type="protein sequence ID" value="SFV86410.1"/>
    <property type="molecule type" value="Genomic_DNA"/>
</dbReference>
<organism evidence="1">
    <name type="scientific">hydrothermal vent metagenome</name>
    <dbReference type="NCBI Taxonomy" id="652676"/>
    <lineage>
        <taxon>unclassified sequences</taxon>
        <taxon>metagenomes</taxon>
        <taxon>ecological metagenomes</taxon>
    </lineage>
</organism>
<protein>
    <submittedName>
        <fullName evidence="1">Uncharacterized protein</fullName>
    </submittedName>
</protein>
<gene>
    <name evidence="1" type="ORF">MNB_SUP05-SYMBIONT-4-97</name>
</gene>